<evidence type="ECO:0000313" key="3">
    <source>
        <dbReference type="EMBL" id="MCM2676031.1"/>
    </source>
</evidence>
<evidence type="ECO:0000259" key="2">
    <source>
        <dbReference type="Pfam" id="PF10335"/>
    </source>
</evidence>
<dbReference type="Gene3D" id="3.30.460.10">
    <property type="entry name" value="Beta Polymerase, domain 2"/>
    <property type="match status" value="1"/>
</dbReference>
<dbReference type="InterPro" id="IPR005105">
    <property type="entry name" value="GlnD_Uridyltrans_N"/>
</dbReference>
<feature type="domain" description="Protein-PII uridylyltransferase N-terminal" evidence="1">
    <location>
        <begin position="18"/>
        <end position="157"/>
    </location>
</feature>
<dbReference type="CDD" id="cd05401">
    <property type="entry name" value="NT_GlnE_GlnD_like"/>
    <property type="match status" value="1"/>
</dbReference>
<name>A0ABT0XJG3_9BACI</name>
<dbReference type="InterPro" id="IPR043519">
    <property type="entry name" value="NT_sf"/>
</dbReference>
<accession>A0ABT0XJG3</accession>
<evidence type="ECO:0000313" key="4">
    <source>
        <dbReference type="Proteomes" id="UP001203665"/>
    </source>
</evidence>
<proteinExistence type="predicted"/>
<dbReference type="EMBL" id="JAMQJY010000001">
    <property type="protein sequence ID" value="MCM2676031.1"/>
    <property type="molecule type" value="Genomic_DNA"/>
</dbReference>
<sequence length="336" mass="39708">MSGLPNQNEQNRWQNRLDELYQKRLSDLKKIEPTIQNVHELHEKLMKETLQVAIEKTESEWGSVPAHFTFFVMGSAGRAEQLFWSDQDHGIIFEQKEGTDKEELQTYFLELGETIVDALEAVGYERCDGNVMASNKKWCKSRQDFTDQILRWLKEDTWENLRYLLTFFDGRVVSGSEEFLTDLKQTIFKEVQRNPKLLNRFKDNTGRLRNGIGMFGQLLTETEGKHKGTFDLKQLALFPYVNGLRLLAIQEEVLASETLERFQQLSESQSDIKKYEPSYRKLLEKRLMWQQSIDQYDYIHHLQVSSLDSDEKRQLKQWIKEGRELYHKVEQIVGRE</sequence>
<dbReference type="Pfam" id="PF10335">
    <property type="entry name" value="DUF294_C"/>
    <property type="match status" value="1"/>
</dbReference>
<feature type="domain" description="DUF294" evidence="2">
    <location>
        <begin position="196"/>
        <end position="331"/>
    </location>
</feature>
<reference evidence="3" key="1">
    <citation type="submission" date="2022-06" db="EMBL/GenBank/DDBJ databases">
        <title>Alkalicoccobacillus porphyridii sp. nov., isolated from a marine red alga, Porphyridium purpureum and reclassification of Shouchella plakortidis and Shouchella gibsonii as Alkalicoccobacillus plakortidis comb. nov. and Alkalicoccobacillus gibsonii comb. nov.</title>
        <authorList>
            <person name="Kim K.H."/>
            <person name="Lee J.K."/>
            <person name="Han D.M."/>
            <person name="Baek J.H."/>
            <person name="Jeon C.O."/>
        </authorList>
    </citation>
    <scope>NUCLEOTIDE SEQUENCE</scope>
    <source>
        <strain evidence="3">DSM 19153</strain>
    </source>
</reference>
<gene>
    <name evidence="3" type="ORF">NDM98_11350</name>
</gene>
<dbReference type="SUPFAM" id="SSF81301">
    <property type="entry name" value="Nucleotidyltransferase"/>
    <property type="match status" value="1"/>
</dbReference>
<dbReference type="Proteomes" id="UP001203665">
    <property type="component" value="Unassembled WGS sequence"/>
</dbReference>
<comment type="caution">
    <text evidence="3">The sequence shown here is derived from an EMBL/GenBank/DDBJ whole genome shotgun (WGS) entry which is preliminary data.</text>
</comment>
<dbReference type="Pfam" id="PF03445">
    <property type="entry name" value="DUF294"/>
    <property type="match status" value="1"/>
</dbReference>
<keyword evidence="4" id="KW-1185">Reference proteome</keyword>
<protein>
    <submittedName>
        <fullName evidence="3">DUF294 nucleotidyltransferase-like domain-containing protein</fullName>
    </submittedName>
</protein>
<dbReference type="InterPro" id="IPR018821">
    <property type="entry name" value="DUF294_put_nucleoTrafse_sb-bd"/>
</dbReference>
<dbReference type="RefSeq" id="WP_251607598.1">
    <property type="nucleotide sequence ID" value="NZ_JAMQJY010000001.1"/>
</dbReference>
<evidence type="ECO:0000259" key="1">
    <source>
        <dbReference type="Pfam" id="PF03445"/>
    </source>
</evidence>
<organism evidence="3 4">
    <name type="scientific">Alkalicoccobacillus plakortidis</name>
    <dbReference type="NCBI Taxonomy" id="444060"/>
    <lineage>
        <taxon>Bacteria</taxon>
        <taxon>Bacillati</taxon>
        <taxon>Bacillota</taxon>
        <taxon>Bacilli</taxon>
        <taxon>Bacillales</taxon>
        <taxon>Bacillaceae</taxon>
        <taxon>Alkalicoccobacillus</taxon>
    </lineage>
</organism>